<dbReference type="Proteomes" id="UP000324479">
    <property type="component" value="Unassembled WGS sequence"/>
</dbReference>
<dbReference type="SMART" id="SM00382">
    <property type="entry name" value="AAA"/>
    <property type="match status" value="1"/>
</dbReference>
<dbReference type="SUPFAM" id="SSF52540">
    <property type="entry name" value="P-loop containing nucleoside triphosphate hydrolases"/>
    <property type="match status" value="1"/>
</dbReference>
<evidence type="ECO:0000256" key="1">
    <source>
        <dbReference type="ARBA" id="ARBA00022448"/>
    </source>
</evidence>
<evidence type="ECO:0000313" key="7">
    <source>
        <dbReference type="Proteomes" id="UP000324479"/>
    </source>
</evidence>
<dbReference type="PANTHER" id="PTHR42939:SF1">
    <property type="entry name" value="ABC TRANSPORTER ATP-BINDING PROTEIN ALBC-RELATED"/>
    <property type="match status" value="1"/>
</dbReference>
<dbReference type="EMBL" id="VWOX01000003">
    <property type="protein sequence ID" value="KAA5545187.1"/>
    <property type="molecule type" value="Genomic_DNA"/>
</dbReference>
<dbReference type="PANTHER" id="PTHR42939">
    <property type="entry name" value="ABC TRANSPORTER ATP-BINDING PROTEIN ALBC-RELATED"/>
    <property type="match status" value="1"/>
</dbReference>
<feature type="domain" description="ABC transporter" evidence="5">
    <location>
        <begin position="27"/>
        <end position="253"/>
    </location>
</feature>
<dbReference type="GO" id="GO:0016887">
    <property type="term" value="F:ATP hydrolysis activity"/>
    <property type="evidence" value="ECO:0007669"/>
    <property type="project" value="InterPro"/>
</dbReference>
<evidence type="ECO:0000256" key="3">
    <source>
        <dbReference type="ARBA" id="ARBA00022840"/>
    </source>
</evidence>
<evidence type="ECO:0000313" key="6">
    <source>
        <dbReference type="EMBL" id="KAA5545187.1"/>
    </source>
</evidence>
<keyword evidence="1" id="KW-0813">Transport</keyword>
<sequence length="343" mass="37616">MSISSQDSSDHLVVSSIDADDAERWAVQVESLSRSFRGQPALSDVTLQVPRGAVFGLVGLNGAGKTTLIRHLVGALRALQGRVRVLGQDPTLSPERLLRRVGYMAEDEALPTWMLIEDLLCWCRSVYPDWSDDYAAELCDLFELSPRSRLRSLSRGGRARASLLAAIGHRPALLILDEPSSGLDPLARADILEAIIRTTADEGRTVIFSSHLLDEIDRVCDQIALIHQGRVLETIDADSLPQRYEERCYRANLPTPEVPPIEHAFGARRNGAEWSVVVDRQRGAGAEPDSERWTMMSRQPVTLQRWFAGRVQTPRADSLLASTPSPVGASSDAFSGGQGGIDE</sequence>
<dbReference type="GO" id="GO:0005524">
    <property type="term" value="F:ATP binding"/>
    <property type="evidence" value="ECO:0007669"/>
    <property type="project" value="UniProtKB-KW"/>
</dbReference>
<reference evidence="6 7" key="1">
    <citation type="submission" date="2019-08" db="EMBL/GenBank/DDBJ databases">
        <authorList>
            <person name="Dhanesh K."/>
            <person name="Kumar G."/>
            <person name="Sasikala C."/>
            <person name="Venkata Ramana C."/>
        </authorList>
    </citation>
    <scope>NUCLEOTIDE SEQUENCE [LARGE SCALE GENOMIC DNA]</scope>
    <source>
        <strain evidence="6 7">JC645</strain>
    </source>
</reference>
<keyword evidence="7" id="KW-1185">Reference proteome</keyword>
<dbReference type="InterPro" id="IPR027417">
    <property type="entry name" value="P-loop_NTPase"/>
</dbReference>
<dbReference type="PROSITE" id="PS50893">
    <property type="entry name" value="ABC_TRANSPORTER_2"/>
    <property type="match status" value="1"/>
</dbReference>
<dbReference type="InterPro" id="IPR003439">
    <property type="entry name" value="ABC_transporter-like_ATP-bd"/>
</dbReference>
<dbReference type="Pfam" id="PF00005">
    <property type="entry name" value="ABC_tran"/>
    <property type="match status" value="1"/>
</dbReference>
<proteinExistence type="predicted"/>
<name>A0A5M6DCA9_9BACT</name>
<dbReference type="InterPro" id="IPR051782">
    <property type="entry name" value="ABC_Transporter_VariousFunc"/>
</dbReference>
<evidence type="ECO:0000259" key="5">
    <source>
        <dbReference type="PROSITE" id="PS50893"/>
    </source>
</evidence>
<protein>
    <submittedName>
        <fullName evidence="6">ABC transporter ATP-binding protein</fullName>
    </submittedName>
</protein>
<dbReference type="CDD" id="cd03230">
    <property type="entry name" value="ABC_DR_subfamily_A"/>
    <property type="match status" value="1"/>
</dbReference>
<keyword evidence="3 6" id="KW-0067">ATP-binding</keyword>
<dbReference type="InterPro" id="IPR003593">
    <property type="entry name" value="AAA+_ATPase"/>
</dbReference>
<evidence type="ECO:0000256" key="2">
    <source>
        <dbReference type="ARBA" id="ARBA00022741"/>
    </source>
</evidence>
<gene>
    <name evidence="6" type="ORF">FYK55_05805</name>
</gene>
<dbReference type="AlphaFoldDB" id="A0A5M6DCA9"/>
<feature type="region of interest" description="Disordered" evidence="4">
    <location>
        <begin position="317"/>
        <end position="343"/>
    </location>
</feature>
<keyword evidence="2" id="KW-0547">Nucleotide-binding</keyword>
<dbReference type="Gene3D" id="3.40.50.300">
    <property type="entry name" value="P-loop containing nucleotide triphosphate hydrolases"/>
    <property type="match status" value="1"/>
</dbReference>
<dbReference type="RefSeq" id="WP_150075455.1">
    <property type="nucleotide sequence ID" value="NZ_VWOX01000003.1"/>
</dbReference>
<comment type="caution">
    <text evidence="6">The sequence shown here is derived from an EMBL/GenBank/DDBJ whole genome shotgun (WGS) entry which is preliminary data.</text>
</comment>
<accession>A0A5M6DCA9</accession>
<evidence type="ECO:0000256" key="4">
    <source>
        <dbReference type="SAM" id="MobiDB-lite"/>
    </source>
</evidence>
<organism evidence="6 7">
    <name type="scientific">Roseiconus nitratireducens</name>
    <dbReference type="NCBI Taxonomy" id="2605748"/>
    <lineage>
        <taxon>Bacteria</taxon>
        <taxon>Pseudomonadati</taxon>
        <taxon>Planctomycetota</taxon>
        <taxon>Planctomycetia</taxon>
        <taxon>Pirellulales</taxon>
        <taxon>Pirellulaceae</taxon>
        <taxon>Roseiconus</taxon>
    </lineage>
</organism>